<organism evidence="2 3">
    <name type="scientific">Bradyrhizobium ontarionense</name>
    <dbReference type="NCBI Taxonomy" id="2898149"/>
    <lineage>
        <taxon>Bacteria</taxon>
        <taxon>Pseudomonadati</taxon>
        <taxon>Pseudomonadota</taxon>
        <taxon>Alphaproteobacteria</taxon>
        <taxon>Hyphomicrobiales</taxon>
        <taxon>Nitrobacteraceae</taxon>
        <taxon>Bradyrhizobium</taxon>
    </lineage>
</organism>
<reference evidence="2" key="1">
    <citation type="journal article" date="2024" name="Antonie Van Leeuwenhoek">
        <title>Bradyrhizobium ontarionense sp. nov., a novel bacterial symbiont isolated from Aeschynomene indica (Indian jointvetch), harbours photosynthesis, nitrogen fixation and nitrous oxide (N2O) reductase genes.</title>
        <authorList>
            <person name="Bromfield E.S.P."/>
            <person name="Cloutier S."/>
        </authorList>
    </citation>
    <scope>NUCLEOTIDE SEQUENCE</scope>
    <source>
        <strain evidence="2">A19</strain>
    </source>
</reference>
<name>A0ABY3RH53_9BRAD</name>
<accession>A0ABY3RH53</accession>
<gene>
    <name evidence="2" type="ORF">LQG66_08810</name>
</gene>
<evidence type="ECO:0000256" key="1">
    <source>
        <dbReference type="SAM" id="MobiDB-lite"/>
    </source>
</evidence>
<dbReference type="Proteomes" id="UP001431010">
    <property type="component" value="Chromosome"/>
</dbReference>
<keyword evidence="3" id="KW-1185">Reference proteome</keyword>
<sequence>MPILRYFLFVGGALLALLVLADAVLPNVQLPASFTSASDLPPIRIQSARKWPERIVMDTSIAIPAPVKLAKVEQPAPIAAAEPAKGSVRDAYAQMAAVEIRPQAGSAKAAEKPQGSAAKLAETTAKPTDVKKRKVAKVHPGKPMILVAQQPHFGFFASTW</sequence>
<evidence type="ECO:0008006" key="4">
    <source>
        <dbReference type="Google" id="ProtNLM"/>
    </source>
</evidence>
<dbReference type="EMBL" id="CP088156">
    <property type="protein sequence ID" value="UFZ06377.1"/>
    <property type="molecule type" value="Genomic_DNA"/>
</dbReference>
<evidence type="ECO:0000313" key="2">
    <source>
        <dbReference type="EMBL" id="UFZ06377.1"/>
    </source>
</evidence>
<evidence type="ECO:0000313" key="3">
    <source>
        <dbReference type="Proteomes" id="UP001431010"/>
    </source>
</evidence>
<protein>
    <recommendedName>
        <fullName evidence="4">Cell envelope biogenesis protein TolA</fullName>
    </recommendedName>
</protein>
<feature type="region of interest" description="Disordered" evidence="1">
    <location>
        <begin position="104"/>
        <end position="131"/>
    </location>
</feature>
<proteinExistence type="predicted"/>